<protein>
    <submittedName>
        <fullName evidence="1">Uncharacterized protein</fullName>
    </submittedName>
</protein>
<reference evidence="1" key="1">
    <citation type="submission" date="2023-12" db="EMBL/GenBank/DDBJ databases">
        <title>Isolation and Characterisation of Novel Lytic Bacteriophages for therapeutic applications in Prosthetic Joint Infections.</title>
        <authorList>
            <person name="Burton N."/>
            <person name="Melo L.D.R."/>
            <person name="Pearce B."/>
            <person name="Tadesse M.D."/>
            <person name="Vryonis E."/>
            <person name="Sagona A."/>
        </authorList>
    </citation>
    <scope>NUCLEOTIDE SEQUENCE</scope>
</reference>
<evidence type="ECO:0000313" key="2">
    <source>
        <dbReference type="Proteomes" id="UP001432109"/>
    </source>
</evidence>
<proteinExistence type="predicted"/>
<dbReference type="Proteomes" id="UP001432109">
    <property type="component" value="Segment"/>
</dbReference>
<accession>A0AAX4J7M2</accession>
<sequence length="226" mass="26231">MKFIDRELVTEKVKHTTTDIKEIAEFLYNNRNNVSISLQDYEDSNASEPYLVSSDGKFIAKYNSHKNAVGFYTETGDVLKRLTHTTPEAMEGSQFTITKDKKVDLITDVLPQGDILIKFDTGEVVTLDNESVDTYVNYLGEWEDVQDIIYTGLSNGNTENYKVIFDEDKYYTYLAEEQRSNINEDLLDYIEEREKETDEEMENDCDFPTCDCEKYYTCTGEKLIKF</sequence>
<gene>
    <name evidence="1" type="ORF">CF5_0052</name>
</gene>
<dbReference type="EMBL" id="PP034390">
    <property type="protein sequence ID" value="WRW34652.1"/>
    <property type="molecule type" value="Genomic_DNA"/>
</dbReference>
<organism evidence="1 2">
    <name type="scientific">Staphylococcus phage CF5</name>
    <dbReference type="NCBI Taxonomy" id="3113739"/>
    <lineage>
        <taxon>Viruses</taxon>
        <taxon>Duplodnaviria</taxon>
        <taxon>Heunggongvirae</taxon>
        <taxon>Uroviricota</taxon>
        <taxon>Caudoviricetes</taxon>
        <taxon>Herelleviridae</taxon>
        <taxon>Twortvirinae</taxon>
        <taxon>Silviavirus</taxon>
    </lineage>
</organism>
<evidence type="ECO:0000313" key="1">
    <source>
        <dbReference type="EMBL" id="WRW34652.1"/>
    </source>
</evidence>
<name>A0AAX4J7M2_9CAUD</name>